<evidence type="ECO:0000256" key="1">
    <source>
        <dbReference type="SAM" id="MobiDB-lite"/>
    </source>
</evidence>
<comment type="caution">
    <text evidence="2">The sequence shown here is derived from an EMBL/GenBank/DDBJ whole genome shotgun (WGS) entry which is preliminary data.</text>
</comment>
<reference evidence="2" key="1">
    <citation type="journal article" date="2014" name="Front. Microbiol.">
        <title>High frequency of phylogenetically diverse reductive dehalogenase-homologous genes in deep subseafloor sedimentary metagenomes.</title>
        <authorList>
            <person name="Kawai M."/>
            <person name="Futagami T."/>
            <person name="Toyoda A."/>
            <person name="Takaki Y."/>
            <person name="Nishi S."/>
            <person name="Hori S."/>
            <person name="Arai W."/>
            <person name="Tsubouchi T."/>
            <person name="Morono Y."/>
            <person name="Uchiyama I."/>
            <person name="Ito T."/>
            <person name="Fujiyama A."/>
            <person name="Inagaki F."/>
            <person name="Takami H."/>
        </authorList>
    </citation>
    <scope>NUCLEOTIDE SEQUENCE</scope>
    <source>
        <strain evidence="2">Expedition CK06-06</strain>
    </source>
</reference>
<evidence type="ECO:0000313" key="2">
    <source>
        <dbReference type="EMBL" id="GAI45986.1"/>
    </source>
</evidence>
<feature type="compositionally biased region" description="Basic and acidic residues" evidence="1">
    <location>
        <begin position="1"/>
        <end position="18"/>
    </location>
</feature>
<dbReference type="AlphaFoldDB" id="X1PU13"/>
<accession>X1PU13</accession>
<proteinExistence type="predicted"/>
<dbReference type="EMBL" id="BARV01026977">
    <property type="protein sequence ID" value="GAI45986.1"/>
    <property type="molecule type" value="Genomic_DNA"/>
</dbReference>
<gene>
    <name evidence="2" type="ORF">S06H3_43482</name>
</gene>
<protein>
    <submittedName>
        <fullName evidence="2">Uncharacterized protein</fullName>
    </submittedName>
</protein>
<feature type="region of interest" description="Disordered" evidence="1">
    <location>
        <begin position="1"/>
        <end position="22"/>
    </location>
</feature>
<organism evidence="2">
    <name type="scientific">marine sediment metagenome</name>
    <dbReference type="NCBI Taxonomy" id="412755"/>
    <lineage>
        <taxon>unclassified sequences</taxon>
        <taxon>metagenomes</taxon>
        <taxon>ecological metagenomes</taxon>
    </lineage>
</organism>
<sequence>ETERDNETRDKRNSDQHCHASSLYPRNRYDIVRLAKINKLESQRPKYLGQAEVNP</sequence>
<name>X1PU13_9ZZZZ</name>
<feature type="non-terminal residue" evidence="2">
    <location>
        <position position="1"/>
    </location>
</feature>